<sequence>MASSTNVLAGIRVADFSRVLAGPYASMMLADFGADVIKIESPVGDETRAWSPPLGADGQSAYFGSVNRNKRSVVCDLSTEAGLAHATELALTADVILENFRPGVMQKFGLDFESVRAANPGAVYCSITGFGSSEAGAKLAGYDLLVQAMSGLMSITGQPDGEPTKVGVALIDVLCGQNAVAGILLALRARDAHPQGHGQLVEVDLMSTALSSLVNQAANSLATGLAPARLGNAHPSISPYELYSTSDKSIIIAIGNDKHFGLMCAVLGLDELANDERFATNPARVEHRDELTAAMEAVLATATAEEWTTRLAAAGLPAGPVNTIPEAIAFAESLGLDPTVVVSGSPETKSIRSPIRLSESPARYDLSPPRLGEHPDTTWLNARTGA</sequence>
<dbReference type="Pfam" id="PF02515">
    <property type="entry name" value="CoA_transf_3"/>
    <property type="match status" value="1"/>
</dbReference>
<dbReference type="PANTHER" id="PTHR48207:SF3">
    <property type="entry name" value="SUCCINATE--HYDROXYMETHYLGLUTARATE COA-TRANSFERASE"/>
    <property type="match status" value="1"/>
</dbReference>
<evidence type="ECO:0000256" key="2">
    <source>
        <dbReference type="SAM" id="MobiDB-lite"/>
    </source>
</evidence>
<dbReference type="InterPro" id="IPR050483">
    <property type="entry name" value="CoA-transferase_III_domain"/>
</dbReference>
<proteinExistence type="predicted"/>
<gene>
    <name evidence="3" type="ORF">UFOPK1591_00832</name>
</gene>
<protein>
    <submittedName>
        <fullName evidence="3">Unannotated protein</fullName>
    </submittedName>
</protein>
<dbReference type="SUPFAM" id="SSF89796">
    <property type="entry name" value="CoA-transferase family III (CaiB/BaiF)"/>
    <property type="match status" value="1"/>
</dbReference>
<dbReference type="InterPro" id="IPR023606">
    <property type="entry name" value="CoA-Trfase_III_dom_1_sf"/>
</dbReference>
<dbReference type="Gene3D" id="3.40.50.10540">
    <property type="entry name" value="Crotonobetainyl-coa:carnitine coa-transferase, domain 1"/>
    <property type="match status" value="1"/>
</dbReference>
<organism evidence="3">
    <name type="scientific">freshwater metagenome</name>
    <dbReference type="NCBI Taxonomy" id="449393"/>
    <lineage>
        <taxon>unclassified sequences</taxon>
        <taxon>metagenomes</taxon>
        <taxon>ecological metagenomes</taxon>
    </lineage>
</organism>
<evidence type="ECO:0000313" key="3">
    <source>
        <dbReference type="EMBL" id="CAB4562553.1"/>
    </source>
</evidence>
<evidence type="ECO:0000256" key="1">
    <source>
        <dbReference type="ARBA" id="ARBA00022679"/>
    </source>
</evidence>
<keyword evidence="1" id="KW-0808">Transferase</keyword>
<feature type="region of interest" description="Disordered" evidence="2">
    <location>
        <begin position="362"/>
        <end position="386"/>
    </location>
</feature>
<dbReference type="AlphaFoldDB" id="A0A6J6DKE8"/>
<dbReference type="InterPro" id="IPR044855">
    <property type="entry name" value="CoA-Trfase_III_dom3_sf"/>
</dbReference>
<name>A0A6J6DKE8_9ZZZZ</name>
<reference evidence="3" key="1">
    <citation type="submission" date="2020-05" db="EMBL/GenBank/DDBJ databases">
        <authorList>
            <person name="Chiriac C."/>
            <person name="Salcher M."/>
            <person name="Ghai R."/>
            <person name="Kavagutti S V."/>
        </authorList>
    </citation>
    <scope>NUCLEOTIDE SEQUENCE</scope>
</reference>
<dbReference type="GO" id="GO:0008410">
    <property type="term" value="F:CoA-transferase activity"/>
    <property type="evidence" value="ECO:0007669"/>
    <property type="project" value="TreeGrafter"/>
</dbReference>
<dbReference type="InterPro" id="IPR003673">
    <property type="entry name" value="CoA-Trfase_fam_III"/>
</dbReference>
<accession>A0A6J6DKE8</accession>
<dbReference type="EMBL" id="CAEZTD010000057">
    <property type="protein sequence ID" value="CAB4562553.1"/>
    <property type="molecule type" value="Genomic_DNA"/>
</dbReference>
<dbReference type="PANTHER" id="PTHR48207">
    <property type="entry name" value="SUCCINATE--HYDROXYMETHYLGLUTARATE COA-TRANSFERASE"/>
    <property type="match status" value="1"/>
</dbReference>
<dbReference type="Gene3D" id="3.30.1540.10">
    <property type="entry name" value="formyl-coa transferase, domain 3"/>
    <property type="match status" value="1"/>
</dbReference>